<dbReference type="Proteomes" id="UP001249851">
    <property type="component" value="Unassembled WGS sequence"/>
</dbReference>
<feature type="compositionally biased region" description="Basic and acidic residues" evidence="1">
    <location>
        <begin position="158"/>
        <end position="174"/>
    </location>
</feature>
<keyword evidence="3" id="KW-1185">Reference proteome</keyword>
<proteinExistence type="predicted"/>
<gene>
    <name evidence="2" type="ORF">P5673_023218</name>
</gene>
<name>A0AAD9Q5U7_ACRCE</name>
<comment type="caution">
    <text evidence="2">The sequence shown here is derived from an EMBL/GenBank/DDBJ whole genome shotgun (WGS) entry which is preliminary data.</text>
</comment>
<organism evidence="2 3">
    <name type="scientific">Acropora cervicornis</name>
    <name type="common">Staghorn coral</name>
    <dbReference type="NCBI Taxonomy" id="6130"/>
    <lineage>
        <taxon>Eukaryota</taxon>
        <taxon>Metazoa</taxon>
        <taxon>Cnidaria</taxon>
        <taxon>Anthozoa</taxon>
        <taxon>Hexacorallia</taxon>
        <taxon>Scleractinia</taxon>
        <taxon>Astrocoeniina</taxon>
        <taxon>Acroporidae</taxon>
        <taxon>Acropora</taxon>
    </lineage>
</organism>
<accession>A0AAD9Q5U7</accession>
<protein>
    <submittedName>
        <fullName evidence="2">Uncharacterized protein</fullName>
    </submittedName>
</protein>
<feature type="region of interest" description="Disordered" evidence="1">
    <location>
        <begin position="95"/>
        <end position="123"/>
    </location>
</feature>
<sequence length="190" mass="21210">MSGDGDSTSSALVDFQSDPRVARSFCLDDEIPSVLSDSVVVEKPDPVTIKEVRIKLGKHKSVENRKVLRELSADLGAKSMEEEIVIARTVISPSMETRMRESESLRTRAKIRSATSQSGRKASFQEDLKQARCEFAASHVRYAKLVTLTADDDTPDSSDDKNNKDSRKPEKSDESSDVFSLDECWQRYST</sequence>
<feature type="region of interest" description="Disordered" evidence="1">
    <location>
        <begin position="148"/>
        <end position="179"/>
    </location>
</feature>
<dbReference type="EMBL" id="JARQWQ010000064">
    <property type="protein sequence ID" value="KAK2555236.1"/>
    <property type="molecule type" value="Genomic_DNA"/>
</dbReference>
<reference evidence="2" key="1">
    <citation type="journal article" date="2023" name="G3 (Bethesda)">
        <title>Whole genome assembly and annotation of the endangered Caribbean coral Acropora cervicornis.</title>
        <authorList>
            <person name="Selwyn J.D."/>
            <person name="Vollmer S.V."/>
        </authorList>
    </citation>
    <scope>NUCLEOTIDE SEQUENCE</scope>
    <source>
        <strain evidence="2">K2</strain>
    </source>
</reference>
<dbReference type="AlphaFoldDB" id="A0AAD9Q5U7"/>
<feature type="compositionally biased region" description="Basic and acidic residues" evidence="1">
    <location>
        <begin position="97"/>
        <end position="106"/>
    </location>
</feature>
<evidence type="ECO:0000313" key="3">
    <source>
        <dbReference type="Proteomes" id="UP001249851"/>
    </source>
</evidence>
<evidence type="ECO:0000256" key="1">
    <source>
        <dbReference type="SAM" id="MobiDB-lite"/>
    </source>
</evidence>
<reference evidence="2" key="2">
    <citation type="journal article" date="2023" name="Science">
        <title>Genomic signatures of disease resistance in endangered staghorn corals.</title>
        <authorList>
            <person name="Vollmer S.V."/>
            <person name="Selwyn J.D."/>
            <person name="Despard B.A."/>
            <person name="Roesel C.L."/>
        </authorList>
    </citation>
    <scope>NUCLEOTIDE SEQUENCE</scope>
    <source>
        <strain evidence="2">K2</strain>
    </source>
</reference>
<evidence type="ECO:0000313" key="2">
    <source>
        <dbReference type="EMBL" id="KAK2555236.1"/>
    </source>
</evidence>